<gene>
    <name evidence="1" type="ORF">HMPREF1536_05003</name>
</gene>
<keyword evidence="2" id="KW-1185">Reference proteome</keyword>
<organism evidence="1 2">
    <name type="scientific">Parabacteroides gordonii MS-1 = DSM 23371</name>
    <dbReference type="NCBI Taxonomy" id="1203610"/>
    <lineage>
        <taxon>Bacteria</taxon>
        <taxon>Pseudomonadati</taxon>
        <taxon>Bacteroidota</taxon>
        <taxon>Bacteroidia</taxon>
        <taxon>Bacteroidales</taxon>
        <taxon>Tannerellaceae</taxon>
        <taxon>Parabacteroides</taxon>
    </lineage>
</organism>
<dbReference type="RefSeq" id="WP_028728649.1">
    <property type="nucleotide sequence ID" value="NZ_AUAE01000035.1"/>
</dbReference>
<accession>A0A0F5IP60</accession>
<sequence length="139" mass="15986">MVTLGVNPIQYKTGCRFLECISVGEETLLVDWKVRFYYKGKRSAMGVVSQAGGQASVDMEWMLNKGLSNPDNSVYKREIQNTYWIILNGQQVSFSNLKSFLKLYPDTHRKAIRQLAKNQSINFDDPWQVAKLIIICQNF</sequence>
<dbReference type="Proteomes" id="UP000033035">
    <property type="component" value="Unassembled WGS sequence"/>
</dbReference>
<proteinExistence type="predicted"/>
<comment type="caution">
    <text evidence="1">The sequence shown here is derived from an EMBL/GenBank/DDBJ whole genome shotgun (WGS) entry which is preliminary data.</text>
</comment>
<evidence type="ECO:0000313" key="2">
    <source>
        <dbReference type="Proteomes" id="UP000033035"/>
    </source>
</evidence>
<reference evidence="1 2" key="1">
    <citation type="submission" date="2013-04" db="EMBL/GenBank/DDBJ databases">
        <title>The Genome Sequence of Parabacteroides gordonii DSM 23371.</title>
        <authorList>
            <consortium name="The Broad Institute Genomics Platform"/>
            <person name="Earl A."/>
            <person name="Ward D."/>
            <person name="Feldgarden M."/>
            <person name="Gevers D."/>
            <person name="Martens E."/>
            <person name="Sakamoto M."/>
            <person name="Benno Y."/>
            <person name="Suzuki N."/>
            <person name="Matsunaga N."/>
            <person name="Koshihara K."/>
            <person name="Seki M."/>
            <person name="Komiya H."/>
            <person name="Walker B."/>
            <person name="Young S."/>
            <person name="Zeng Q."/>
            <person name="Gargeya S."/>
            <person name="Fitzgerald M."/>
            <person name="Haas B."/>
            <person name="Abouelleil A."/>
            <person name="Allen A.W."/>
            <person name="Alvarado L."/>
            <person name="Arachchi H.M."/>
            <person name="Berlin A.M."/>
            <person name="Chapman S.B."/>
            <person name="Gainer-Dewar J."/>
            <person name="Goldberg J."/>
            <person name="Griggs A."/>
            <person name="Gujja S."/>
            <person name="Hansen M."/>
            <person name="Howarth C."/>
            <person name="Imamovic A."/>
            <person name="Ireland A."/>
            <person name="Larimer J."/>
            <person name="McCowan C."/>
            <person name="Murphy C."/>
            <person name="Pearson M."/>
            <person name="Poon T.W."/>
            <person name="Priest M."/>
            <person name="Roberts A."/>
            <person name="Saif S."/>
            <person name="Shea T."/>
            <person name="Sisk P."/>
            <person name="Sykes S."/>
            <person name="Wortman J."/>
            <person name="Nusbaum C."/>
            <person name="Birren B."/>
        </authorList>
    </citation>
    <scope>NUCLEOTIDE SEQUENCE [LARGE SCALE GENOMIC DNA]</scope>
    <source>
        <strain evidence="1 2">MS-1</strain>
    </source>
</reference>
<dbReference type="PATRIC" id="fig|1203610.3.peg.5102"/>
<name>A0A0F5IP60_9BACT</name>
<protein>
    <submittedName>
        <fullName evidence="1">Uncharacterized protein</fullName>
    </submittedName>
</protein>
<dbReference type="AlphaFoldDB" id="A0A0F5IP60"/>
<dbReference type="EMBL" id="AQHW01000029">
    <property type="protein sequence ID" value="KKB47359.1"/>
    <property type="molecule type" value="Genomic_DNA"/>
</dbReference>
<evidence type="ECO:0000313" key="1">
    <source>
        <dbReference type="EMBL" id="KKB47359.1"/>
    </source>
</evidence>
<dbReference type="HOGENOM" id="CLU_1843200_0_0_10"/>